<protein>
    <submittedName>
        <fullName evidence="1">Uncharacterized protein</fullName>
    </submittedName>
</protein>
<name>A0A382BZX9_9ZZZZ</name>
<sequence>MGIFTDLFIFIIVSLLISERPKAASRSTI</sequence>
<accession>A0A382BZX9</accession>
<reference evidence="1" key="1">
    <citation type="submission" date="2018-05" db="EMBL/GenBank/DDBJ databases">
        <authorList>
            <person name="Lanie J.A."/>
            <person name="Ng W.-L."/>
            <person name="Kazmierczak K.M."/>
            <person name="Andrzejewski T.M."/>
            <person name="Davidsen T.M."/>
            <person name="Wayne K.J."/>
            <person name="Tettelin H."/>
            <person name="Glass J.I."/>
            <person name="Rusch D."/>
            <person name="Podicherti R."/>
            <person name="Tsui H.-C.T."/>
            <person name="Winkler M.E."/>
        </authorList>
    </citation>
    <scope>NUCLEOTIDE SEQUENCE</scope>
</reference>
<dbReference type="EMBL" id="UINC01032169">
    <property type="protein sequence ID" value="SVB19385.1"/>
    <property type="molecule type" value="Genomic_DNA"/>
</dbReference>
<gene>
    <name evidence="1" type="ORF">METZ01_LOCUS172239</name>
</gene>
<evidence type="ECO:0000313" key="1">
    <source>
        <dbReference type="EMBL" id="SVB19385.1"/>
    </source>
</evidence>
<dbReference type="AlphaFoldDB" id="A0A382BZX9"/>
<organism evidence="1">
    <name type="scientific">marine metagenome</name>
    <dbReference type="NCBI Taxonomy" id="408172"/>
    <lineage>
        <taxon>unclassified sequences</taxon>
        <taxon>metagenomes</taxon>
        <taxon>ecological metagenomes</taxon>
    </lineage>
</organism>
<proteinExistence type="predicted"/>